<keyword evidence="3 5" id="KW-0460">Magnesium</keyword>
<keyword evidence="1 5" id="KW-0479">Metal-binding</keyword>
<comment type="similarity">
    <text evidence="5">Belongs to the archaeal SPP-like hydrolase family.</text>
</comment>
<organism evidence="7 8">
    <name type="scientific">Methanohalarchaeum thermophilum</name>
    <dbReference type="NCBI Taxonomy" id="1903181"/>
    <lineage>
        <taxon>Archaea</taxon>
        <taxon>Methanobacteriati</taxon>
        <taxon>Methanobacteriota</taxon>
        <taxon>Methanonatronarchaeia</taxon>
        <taxon>Methanonatronarchaeales</taxon>
        <taxon>Methanonatronarchaeaceae</taxon>
        <taxon>Candidatus Methanohalarchaeum</taxon>
    </lineage>
</organism>
<dbReference type="SFLD" id="SFLDG01144">
    <property type="entry name" value="C2.B.4:_PGP_Like"/>
    <property type="match status" value="1"/>
</dbReference>
<reference evidence="7" key="1">
    <citation type="submission" date="2016-12" db="EMBL/GenBank/DDBJ databases">
        <title>Discovery of methanogenic haloarchaea.</title>
        <authorList>
            <person name="Sorokin D.Y."/>
            <person name="Makarova K.S."/>
            <person name="Abbas B."/>
            <person name="Ferrer M."/>
            <person name="Golyshin P.N."/>
        </authorList>
    </citation>
    <scope>NUCLEOTIDE SEQUENCE [LARGE SCALE GENOMIC DNA]</scope>
    <source>
        <strain evidence="7">HMET1</strain>
    </source>
</reference>
<evidence type="ECO:0000313" key="8">
    <source>
        <dbReference type="Proteomes" id="UP000185744"/>
    </source>
</evidence>
<dbReference type="Gene3D" id="3.40.50.1000">
    <property type="entry name" value="HAD superfamily/HAD-like"/>
    <property type="match status" value="1"/>
</dbReference>
<dbReference type="Gene3D" id="3.90.1070.10">
    <property type="match status" value="1"/>
</dbReference>
<dbReference type="GO" id="GO:0008967">
    <property type="term" value="F:phosphoglycolate phosphatase activity"/>
    <property type="evidence" value="ECO:0007669"/>
    <property type="project" value="UniProtKB-UniRule"/>
</dbReference>
<dbReference type="Pfam" id="PF08282">
    <property type="entry name" value="Hydrolase_3"/>
    <property type="match status" value="2"/>
</dbReference>
<keyword evidence="2 5" id="KW-0378">Hydrolase</keyword>
<dbReference type="CDD" id="cd07514">
    <property type="entry name" value="HAD_Pase"/>
    <property type="match status" value="1"/>
</dbReference>
<dbReference type="Proteomes" id="UP000185744">
    <property type="component" value="Unassembled WGS sequence"/>
</dbReference>
<dbReference type="InParanoid" id="A0A1Q6DT62"/>
<comment type="caution">
    <text evidence="7">The sequence shown here is derived from an EMBL/GenBank/DDBJ whole genome shotgun (WGS) entry which is preliminary data.</text>
</comment>
<dbReference type="NCBIfam" id="NF002245">
    <property type="entry name" value="PRK01158.1"/>
    <property type="match status" value="1"/>
</dbReference>
<dbReference type="HAMAP" id="MF_01419">
    <property type="entry name" value="GPH_hydrolase_arch"/>
    <property type="match status" value="1"/>
</dbReference>
<dbReference type="InterPro" id="IPR023214">
    <property type="entry name" value="HAD_sf"/>
</dbReference>
<comment type="function">
    <text evidence="5">Catalyzes the dephosphorylation of 2-phosphoglycolate.</text>
</comment>
<evidence type="ECO:0000313" key="7">
    <source>
        <dbReference type="EMBL" id="OKY77565.1"/>
    </source>
</evidence>
<feature type="binding site" evidence="5">
    <location>
        <position position="156"/>
    </location>
    <ligand>
        <name>substrate</name>
    </ligand>
</feature>
<gene>
    <name evidence="7" type="ORF">BTN85_0033</name>
</gene>
<dbReference type="PANTHER" id="PTHR10000">
    <property type="entry name" value="PHOSPHOSERINE PHOSPHATASE"/>
    <property type="match status" value="1"/>
</dbReference>
<feature type="active site" description="Nucleophile" evidence="5">
    <location>
        <position position="16"/>
    </location>
</feature>
<dbReference type="STRING" id="1903181.BTN85_0033"/>
<keyword evidence="8" id="KW-1185">Reference proteome</keyword>
<evidence type="ECO:0000256" key="1">
    <source>
        <dbReference type="ARBA" id="ARBA00022723"/>
    </source>
</evidence>
<accession>A0A1Q6DT62</accession>
<dbReference type="SFLD" id="SFLDG01140">
    <property type="entry name" value="C2.B:_Phosphomannomutase_and_P"/>
    <property type="match status" value="1"/>
</dbReference>
<dbReference type="SFLD" id="SFLDF00446">
    <property type="entry name" value="phosphoglycolate_phosphatase_3"/>
    <property type="match status" value="1"/>
</dbReference>
<evidence type="ECO:0000256" key="5">
    <source>
        <dbReference type="HAMAP-Rule" id="MF_01419"/>
    </source>
</evidence>
<evidence type="ECO:0000256" key="2">
    <source>
        <dbReference type="ARBA" id="ARBA00022801"/>
    </source>
</evidence>
<dbReference type="GO" id="GO:0005829">
    <property type="term" value="C:cytosol"/>
    <property type="evidence" value="ECO:0007669"/>
    <property type="project" value="TreeGrafter"/>
</dbReference>
<evidence type="ECO:0000256" key="4">
    <source>
        <dbReference type="ARBA" id="ARBA00023277"/>
    </source>
</evidence>
<feature type="binding site" evidence="5">
    <location>
        <position position="179"/>
    </location>
    <ligand>
        <name>Mg(2+)</name>
        <dbReference type="ChEBI" id="CHEBI:18420"/>
    </ligand>
</feature>
<comment type="cofactor">
    <cofactor evidence="5">
        <name>Mg(2+)</name>
        <dbReference type="ChEBI" id="CHEBI:18420"/>
    </cofactor>
</comment>
<dbReference type="EMBL" id="MSDW01000001">
    <property type="protein sequence ID" value="OKY77565.1"/>
    <property type="molecule type" value="Genomic_DNA"/>
</dbReference>
<sequence>MGYFCFRDKMKAIAVDIDGTLTDEERKINLDAVREIRRIMDKGVRVVLATGNITCFARSVSTMIGTNEPVVAENGGIVEVKDGEKHVLGDKRECNRAFRFLREEIEINRFNDDRKTEIALGKELDIEKARRLISDFDVELVDTGFAVHIKCKDVSKGKGLVKAASLMDLDVSDFIAVGDSMNDIELLKVAGVGVAVNNSPSQLKKAADHVCRSEFGEAVIEAIDYFF</sequence>
<dbReference type="InterPro" id="IPR036412">
    <property type="entry name" value="HAD-like_sf"/>
</dbReference>
<dbReference type="SFLD" id="SFLDS00003">
    <property type="entry name" value="Haloacid_Dehalogenase"/>
    <property type="match status" value="1"/>
</dbReference>
<dbReference type="GO" id="GO:0000287">
    <property type="term" value="F:magnesium ion binding"/>
    <property type="evidence" value="ECO:0007669"/>
    <property type="project" value="InterPro"/>
</dbReference>
<keyword evidence="4 5" id="KW-0119">Carbohydrate metabolism</keyword>
<dbReference type="PANTHER" id="PTHR10000:SF8">
    <property type="entry name" value="HAD SUPERFAMILY HYDROLASE-LIKE, TYPE 3"/>
    <property type="match status" value="1"/>
</dbReference>
<evidence type="ECO:0000256" key="3">
    <source>
        <dbReference type="ARBA" id="ARBA00022842"/>
    </source>
</evidence>
<proteinExistence type="inferred from homology"/>
<dbReference type="SUPFAM" id="SSF56784">
    <property type="entry name" value="HAD-like"/>
    <property type="match status" value="1"/>
</dbReference>
<evidence type="ECO:0000256" key="6">
    <source>
        <dbReference type="NCBIfam" id="TIGR01487"/>
    </source>
</evidence>
<dbReference type="InterPro" id="IPR006382">
    <property type="entry name" value="PGPase"/>
</dbReference>
<comment type="catalytic activity">
    <reaction evidence="5">
        <text>2-phosphoglycolate + H2O = glycolate + phosphate</text>
        <dbReference type="Rhea" id="RHEA:14369"/>
        <dbReference type="ChEBI" id="CHEBI:15377"/>
        <dbReference type="ChEBI" id="CHEBI:29805"/>
        <dbReference type="ChEBI" id="CHEBI:43474"/>
        <dbReference type="ChEBI" id="CHEBI:58033"/>
        <dbReference type="EC" id="3.1.3.18"/>
    </reaction>
</comment>
<name>A0A1Q6DT62_METT1</name>
<feature type="binding site" evidence="5">
    <location>
        <position position="16"/>
    </location>
    <ligand>
        <name>Mg(2+)</name>
        <dbReference type="ChEBI" id="CHEBI:18420"/>
    </ligand>
</feature>
<protein>
    <recommendedName>
        <fullName evidence="5 6">Phosphoglycolate phosphatase</fullName>
        <shortName evidence="5">PGP</shortName>
        <shortName evidence="5">PGPase</shortName>
        <ecNumber evidence="5 6">3.1.3.18</ecNumber>
    </recommendedName>
</protein>
<dbReference type="AlphaFoldDB" id="A0A1Q6DT62"/>
<feature type="binding site" evidence="5">
    <location>
        <position position="183"/>
    </location>
    <ligand>
        <name>Mg(2+)</name>
        <dbReference type="ChEBI" id="CHEBI:18420"/>
    </ligand>
</feature>
<feature type="binding site" evidence="5">
    <location>
        <position position="18"/>
    </location>
    <ligand>
        <name>Mg(2+)</name>
        <dbReference type="ChEBI" id="CHEBI:18420"/>
    </ligand>
</feature>
<dbReference type="EC" id="3.1.3.18" evidence="5 6"/>
<dbReference type="NCBIfam" id="TIGR01482">
    <property type="entry name" value="SPP-subfamily"/>
    <property type="match status" value="1"/>
</dbReference>
<dbReference type="NCBIfam" id="TIGR01487">
    <property type="entry name" value="Pglycolate_arch"/>
    <property type="match status" value="1"/>
</dbReference>